<keyword evidence="3" id="KW-0378">Hydrolase</keyword>
<comment type="similarity">
    <text evidence="1">Belongs to the AB hydrolase superfamily.</text>
</comment>
<reference evidence="3 4" key="1">
    <citation type="submission" date="2022-07" db="EMBL/GenBank/DDBJ databases">
        <title>Methylomonas rivi sp. nov., Methylomonas rosea sp. nov., Methylomonas aureus sp. nov. and Methylomonas subterranea sp. nov., four novel methanotrophs isolated from a freshwater creek and the deep terrestrial subsurface.</title>
        <authorList>
            <person name="Abin C."/>
            <person name="Sankaranarayanan K."/>
            <person name="Garner C."/>
            <person name="Sindelar R."/>
            <person name="Kotary K."/>
            <person name="Garner R."/>
            <person name="Barclay S."/>
            <person name="Lawson P."/>
            <person name="Krumholz L."/>
        </authorList>
    </citation>
    <scope>NUCLEOTIDE SEQUENCE [LARGE SCALE GENOMIC DNA]</scope>
    <source>
        <strain evidence="3 4">WSC-6</strain>
    </source>
</reference>
<comment type="caution">
    <text evidence="3">The sequence shown here is derived from an EMBL/GenBank/DDBJ whole genome shotgun (WGS) entry which is preliminary data.</text>
</comment>
<dbReference type="EMBL" id="JANIBK010000125">
    <property type="protein sequence ID" value="MCQ8130100.1"/>
    <property type="molecule type" value="Genomic_DNA"/>
</dbReference>
<dbReference type="SUPFAM" id="SSF53474">
    <property type="entry name" value="alpha/beta-Hydrolases"/>
    <property type="match status" value="1"/>
</dbReference>
<protein>
    <submittedName>
        <fullName evidence="3">Alpha/beta hydrolase</fullName>
    </submittedName>
</protein>
<dbReference type="PRINTS" id="PR00111">
    <property type="entry name" value="ABHYDROLASE"/>
</dbReference>
<keyword evidence="4" id="KW-1185">Reference proteome</keyword>
<organism evidence="3 4">
    <name type="scientific">Methylomonas rivi</name>
    <dbReference type="NCBI Taxonomy" id="2952226"/>
    <lineage>
        <taxon>Bacteria</taxon>
        <taxon>Pseudomonadati</taxon>
        <taxon>Pseudomonadota</taxon>
        <taxon>Gammaproteobacteria</taxon>
        <taxon>Methylococcales</taxon>
        <taxon>Methylococcaceae</taxon>
        <taxon>Methylomonas</taxon>
    </lineage>
</organism>
<evidence type="ECO:0000259" key="2">
    <source>
        <dbReference type="Pfam" id="PF12697"/>
    </source>
</evidence>
<dbReference type="Proteomes" id="UP001524586">
    <property type="component" value="Unassembled WGS sequence"/>
</dbReference>
<feature type="domain" description="AB hydrolase-1" evidence="2">
    <location>
        <begin position="1"/>
        <end position="239"/>
    </location>
</feature>
<name>A0ABT1U9T0_9GAMM</name>
<evidence type="ECO:0000256" key="1">
    <source>
        <dbReference type="ARBA" id="ARBA00008645"/>
    </source>
</evidence>
<sequence length="244" mass="26713">MVFIPGFGSDQSVWHPVARAFFADFRVVLLDNAGTGSYLHESFQQSHYLNMTAYADDVLEICAELKAKQIILVGHSMGSMISVLAANKQASLIDKLILIGASPRYLNDGDYFGGFTQHDLDELYTAITLNFDNWLDGFAKLAMGSSHEPSLAEKFADAIRGIPRAQMLTALCAIFQTDHRADVEKIDTPTLLIQAKDDVFVPFAVAQYLHKSIRGSSLNIIDADGHLPHVSAPQKVIDAIAGFV</sequence>
<dbReference type="PANTHER" id="PTHR43039">
    <property type="entry name" value="ESTERASE-RELATED"/>
    <property type="match status" value="1"/>
</dbReference>
<dbReference type="InterPro" id="IPR000073">
    <property type="entry name" value="AB_hydrolase_1"/>
</dbReference>
<dbReference type="Gene3D" id="3.40.50.1820">
    <property type="entry name" value="alpha/beta hydrolase"/>
    <property type="match status" value="1"/>
</dbReference>
<gene>
    <name evidence="3" type="ORF">NP596_16700</name>
</gene>
<evidence type="ECO:0000313" key="3">
    <source>
        <dbReference type="EMBL" id="MCQ8130100.1"/>
    </source>
</evidence>
<dbReference type="Pfam" id="PF12697">
    <property type="entry name" value="Abhydrolase_6"/>
    <property type="match status" value="1"/>
</dbReference>
<evidence type="ECO:0000313" key="4">
    <source>
        <dbReference type="Proteomes" id="UP001524586"/>
    </source>
</evidence>
<dbReference type="InterPro" id="IPR029058">
    <property type="entry name" value="AB_hydrolase_fold"/>
</dbReference>
<dbReference type="GO" id="GO:0016787">
    <property type="term" value="F:hydrolase activity"/>
    <property type="evidence" value="ECO:0007669"/>
    <property type="project" value="UniProtKB-KW"/>
</dbReference>
<proteinExistence type="inferred from homology"/>
<accession>A0ABT1U9T0</accession>